<evidence type="ECO:0000313" key="6">
    <source>
        <dbReference type="EMBL" id="KNY27651.1"/>
    </source>
</evidence>
<keyword evidence="7" id="KW-1185">Reference proteome</keyword>
<dbReference type="InterPro" id="IPR002102">
    <property type="entry name" value="Cohesin_dom"/>
</dbReference>
<dbReference type="Gene3D" id="3.30.457.10">
    <property type="entry name" value="Copper amine oxidase-like, N-terminal domain"/>
    <property type="match status" value="1"/>
</dbReference>
<dbReference type="Proteomes" id="UP000036923">
    <property type="component" value="Unassembled WGS sequence"/>
</dbReference>
<dbReference type="STRING" id="398512.Bccel_2922"/>
<dbReference type="SUPFAM" id="SSF55383">
    <property type="entry name" value="Copper amine oxidase, domain N"/>
    <property type="match status" value="1"/>
</dbReference>
<evidence type="ECO:0000259" key="5">
    <source>
        <dbReference type="Pfam" id="PF07833"/>
    </source>
</evidence>
<accession>A0A0L6JP85</accession>
<dbReference type="PATRIC" id="fig|398512.5.peg.3067"/>
<dbReference type="GO" id="GO:0000272">
    <property type="term" value="P:polysaccharide catabolic process"/>
    <property type="evidence" value="ECO:0007669"/>
    <property type="project" value="InterPro"/>
</dbReference>
<dbReference type="Pfam" id="PF00963">
    <property type="entry name" value="Cohesin"/>
    <property type="match status" value="1"/>
</dbReference>
<feature type="domain" description="Cohesin" evidence="4">
    <location>
        <begin position="38"/>
        <end position="157"/>
    </location>
</feature>
<feature type="domain" description="Copper amine oxidase-like N-terminal" evidence="5">
    <location>
        <begin position="207"/>
        <end position="311"/>
    </location>
</feature>
<gene>
    <name evidence="6" type="ORF">Bccel_2922</name>
</gene>
<dbReference type="Pfam" id="PF07833">
    <property type="entry name" value="Cu_amine_oxidN1"/>
    <property type="match status" value="1"/>
</dbReference>
<dbReference type="InterPro" id="IPR008965">
    <property type="entry name" value="CBM2/CBM3_carb-bd_dom_sf"/>
</dbReference>
<comment type="caution">
    <text evidence="6">The sequence shown here is derived from an EMBL/GenBank/DDBJ whole genome shotgun (WGS) entry which is preliminary data.</text>
</comment>
<dbReference type="InterPro" id="IPR012854">
    <property type="entry name" value="Cu_amine_oxidase-like_N"/>
</dbReference>
<organism evidence="6 7">
    <name type="scientific">Pseudobacteroides cellulosolvens ATCC 35603 = DSM 2933</name>
    <dbReference type="NCBI Taxonomy" id="398512"/>
    <lineage>
        <taxon>Bacteria</taxon>
        <taxon>Bacillati</taxon>
        <taxon>Bacillota</taxon>
        <taxon>Clostridia</taxon>
        <taxon>Eubacteriales</taxon>
        <taxon>Oscillospiraceae</taxon>
        <taxon>Pseudobacteroides</taxon>
    </lineage>
</organism>
<dbReference type="InterPro" id="IPR036582">
    <property type="entry name" value="Mao_N_sf"/>
</dbReference>
<dbReference type="OrthoDB" id="9809781at2"/>
<evidence type="ECO:0000256" key="2">
    <source>
        <dbReference type="ARBA" id="ARBA00022525"/>
    </source>
</evidence>
<dbReference type="EMBL" id="LGTC01000001">
    <property type="protein sequence ID" value="KNY27651.1"/>
    <property type="molecule type" value="Genomic_DNA"/>
</dbReference>
<dbReference type="AlphaFoldDB" id="A0A0L6JP85"/>
<dbReference type="RefSeq" id="WP_050753468.1">
    <property type="nucleotide sequence ID" value="NZ_JQKC01000034.1"/>
</dbReference>
<protein>
    <submittedName>
        <fullName evidence="6">Copper amine oxidase-like domain-containing protein</fullName>
    </submittedName>
</protein>
<keyword evidence="2" id="KW-0964">Secreted</keyword>
<reference evidence="7" key="1">
    <citation type="submission" date="2015-07" db="EMBL/GenBank/DDBJ databases">
        <title>Near-Complete Genome Sequence of the Cellulolytic Bacterium Bacteroides (Pseudobacteroides) cellulosolvens ATCC 35603.</title>
        <authorList>
            <person name="Dassa B."/>
            <person name="Utturkar S.M."/>
            <person name="Klingeman D.M."/>
            <person name="Hurt R.A."/>
            <person name="Keller M."/>
            <person name="Xu J."/>
            <person name="Reddy Y.H.K."/>
            <person name="Borovok I."/>
            <person name="Grinberg I.R."/>
            <person name="Lamed R."/>
            <person name="Zhivin O."/>
            <person name="Bayer E.A."/>
            <person name="Brown S.D."/>
        </authorList>
    </citation>
    <scope>NUCLEOTIDE SEQUENCE [LARGE SCALE GENOMIC DNA]</scope>
    <source>
        <strain evidence="7">DSM 2933</strain>
    </source>
</reference>
<dbReference type="SUPFAM" id="SSF49384">
    <property type="entry name" value="Carbohydrate-binding domain"/>
    <property type="match status" value="1"/>
</dbReference>
<evidence type="ECO:0000256" key="3">
    <source>
        <dbReference type="ARBA" id="ARBA00022737"/>
    </source>
</evidence>
<dbReference type="GO" id="GO:0030246">
    <property type="term" value="F:carbohydrate binding"/>
    <property type="evidence" value="ECO:0007669"/>
    <property type="project" value="InterPro"/>
</dbReference>
<proteinExistence type="predicted"/>
<dbReference type="CDD" id="cd08548">
    <property type="entry name" value="Type_I_cohesin_like"/>
    <property type="match status" value="1"/>
</dbReference>
<evidence type="ECO:0000256" key="1">
    <source>
        <dbReference type="ARBA" id="ARBA00004613"/>
    </source>
</evidence>
<keyword evidence="3" id="KW-0677">Repeat</keyword>
<dbReference type="GO" id="GO:0005576">
    <property type="term" value="C:extracellular region"/>
    <property type="evidence" value="ECO:0007669"/>
    <property type="project" value="UniProtKB-SubCell"/>
</dbReference>
<name>A0A0L6JP85_9FIRM</name>
<evidence type="ECO:0000313" key="7">
    <source>
        <dbReference type="Proteomes" id="UP000036923"/>
    </source>
</evidence>
<sequence length="313" mass="34410" precursor="true">MKRKNIKGNLFKLLCTVSILGAIMILSMSTAYCRAKPVSVSINSVKANPGSQVKMEIKFDNIPDKGLTAAQFNIEYDKSKVTLKKDNIKSGSIVHNPMFDIISNDIDTGTTIIYTDYDMTGNSHIKSSGTFLELTFDVSSSCPSSYVSVKLTPTYELDFLNRKKENLFYTDMTVPVNVEYVSGKITVGNPKPEVKLTVDKPVIENGGSIANIDAAPKIIGGRTLLPIRAVVEAFDGKIDWNATDKKITISIGSSKIQMWINKKNVIVNNGSKTIDVPPQIIEGRTFVPVRFVSENAGLKVDWEASTKTITIMK</sequence>
<dbReference type="eggNOG" id="COG3292">
    <property type="taxonomic scope" value="Bacteria"/>
</dbReference>
<evidence type="ECO:0000259" key="4">
    <source>
        <dbReference type="Pfam" id="PF00963"/>
    </source>
</evidence>
<comment type="subcellular location">
    <subcellularLocation>
        <location evidence="1">Secreted</location>
    </subcellularLocation>
</comment>
<dbReference type="Gene3D" id="2.60.40.680">
    <property type="match status" value="1"/>
</dbReference>